<dbReference type="InterPro" id="IPR008949">
    <property type="entry name" value="Isoprenoid_synthase_dom_sf"/>
</dbReference>
<gene>
    <name evidence="2" type="ORF">G7Y89_g8253</name>
</gene>
<comment type="similarity">
    <text evidence="1">Belongs to the terpene synthase family.</text>
</comment>
<evidence type="ECO:0000256" key="1">
    <source>
        <dbReference type="ARBA" id="ARBA00006333"/>
    </source>
</evidence>
<dbReference type="Gene3D" id="1.10.600.10">
    <property type="entry name" value="Farnesyl Diphosphate Synthase"/>
    <property type="match status" value="1"/>
</dbReference>
<sequence>MDTNCSEWLDRIRARPFTDPPSCSFGNTRDWVVSLQAVIAAPFIKHLDIFSNLCVELEISISIKEGIVEDQFETATTFESFSISDLLTIFEGWQRGCNPHWKSLVPIVNEKLESIITEPKKLEKLKTADFALFASCWWPQSDLSQLTILAFLSIWLFVWDDEIDESTGSLTDNLTAAQAFRAETVLFLEHCLGLSTWEDSWHEPGPIISSFKPIGDAISSVYNIDQRRNFMKEIIFFMEMSEIEQRRRLSPELPTIGEYWECRMGTSAVGVCIAMLEFSCQFCSFATPWERRFLWDKTNVIISLTNDLLSLKKEIELGCVDSLVPIAAAADGNPQRAIDEAVAALYNLKACFDEEIKTFLVTPTLQGQEKWTREFIKLCQFNCTGNLTWSLSTKRYNVKEYIQGDGTIVFTL</sequence>
<dbReference type="InterPro" id="IPR034686">
    <property type="entry name" value="Terpene_cyclase-like_2"/>
</dbReference>
<accession>A0A8H4W0S5</accession>
<dbReference type="AlphaFoldDB" id="A0A8H4W0S5"/>
<protein>
    <recommendedName>
        <fullName evidence="4">Terpene synthase</fullName>
    </recommendedName>
</protein>
<dbReference type="OrthoDB" id="2861623at2759"/>
<dbReference type="GO" id="GO:0010333">
    <property type="term" value="F:terpene synthase activity"/>
    <property type="evidence" value="ECO:0007669"/>
    <property type="project" value="InterPro"/>
</dbReference>
<dbReference type="SFLD" id="SFLDS00005">
    <property type="entry name" value="Isoprenoid_Synthase_Type_I"/>
    <property type="match status" value="1"/>
</dbReference>
<dbReference type="SFLD" id="SFLDG01020">
    <property type="entry name" value="Terpene_Cyclase_Like_2"/>
    <property type="match status" value="1"/>
</dbReference>
<organism evidence="2 3">
    <name type="scientific">Cudoniella acicularis</name>
    <dbReference type="NCBI Taxonomy" id="354080"/>
    <lineage>
        <taxon>Eukaryota</taxon>
        <taxon>Fungi</taxon>
        <taxon>Dikarya</taxon>
        <taxon>Ascomycota</taxon>
        <taxon>Pezizomycotina</taxon>
        <taxon>Leotiomycetes</taxon>
        <taxon>Helotiales</taxon>
        <taxon>Tricladiaceae</taxon>
        <taxon>Cudoniella</taxon>
    </lineage>
</organism>
<dbReference type="SUPFAM" id="SSF48576">
    <property type="entry name" value="Terpenoid synthases"/>
    <property type="match status" value="1"/>
</dbReference>
<comment type="caution">
    <text evidence="2">The sequence shown here is derived from an EMBL/GenBank/DDBJ whole genome shotgun (WGS) entry which is preliminary data.</text>
</comment>
<dbReference type="GO" id="GO:0008299">
    <property type="term" value="P:isoprenoid biosynthetic process"/>
    <property type="evidence" value="ECO:0007669"/>
    <property type="project" value="UniProtKB-ARBA"/>
</dbReference>
<proteinExistence type="inferred from homology"/>
<evidence type="ECO:0008006" key="4">
    <source>
        <dbReference type="Google" id="ProtNLM"/>
    </source>
</evidence>
<reference evidence="2 3" key="1">
    <citation type="submission" date="2020-03" db="EMBL/GenBank/DDBJ databases">
        <title>Draft Genome Sequence of Cudoniella acicularis.</title>
        <authorList>
            <person name="Buettner E."/>
            <person name="Kellner H."/>
        </authorList>
    </citation>
    <scope>NUCLEOTIDE SEQUENCE [LARGE SCALE GENOMIC DNA]</scope>
    <source>
        <strain evidence="2 3">DSM 108380</strain>
    </source>
</reference>
<dbReference type="EMBL" id="JAAMPI010000614">
    <property type="protein sequence ID" value="KAF4629893.1"/>
    <property type="molecule type" value="Genomic_DNA"/>
</dbReference>
<keyword evidence="3" id="KW-1185">Reference proteome</keyword>
<evidence type="ECO:0000313" key="2">
    <source>
        <dbReference type="EMBL" id="KAF4629893.1"/>
    </source>
</evidence>
<evidence type="ECO:0000313" key="3">
    <source>
        <dbReference type="Proteomes" id="UP000566819"/>
    </source>
</evidence>
<dbReference type="Pfam" id="PF19086">
    <property type="entry name" value="Terpene_syn_C_2"/>
    <property type="match status" value="1"/>
</dbReference>
<dbReference type="Proteomes" id="UP000566819">
    <property type="component" value="Unassembled WGS sequence"/>
</dbReference>
<name>A0A8H4W0S5_9HELO</name>